<keyword evidence="2 6" id="KW-0812">Transmembrane</keyword>
<protein>
    <submittedName>
        <fullName evidence="8">Translocation/assembly module TamB</fullName>
    </submittedName>
</protein>
<dbReference type="OrthoDB" id="9811276at2"/>
<evidence type="ECO:0000313" key="9">
    <source>
        <dbReference type="Proteomes" id="UP000295706"/>
    </source>
</evidence>
<proteinExistence type="predicted"/>
<keyword evidence="9" id="KW-1185">Reference proteome</keyword>
<feature type="domain" description="Translocation and assembly module TamB C-terminal" evidence="7">
    <location>
        <begin position="1042"/>
        <end position="1486"/>
    </location>
</feature>
<evidence type="ECO:0000256" key="4">
    <source>
        <dbReference type="ARBA" id="ARBA00023136"/>
    </source>
</evidence>
<gene>
    <name evidence="8" type="ORF">EZE20_04420</name>
</gene>
<feature type="region of interest" description="Disordered" evidence="5">
    <location>
        <begin position="1498"/>
        <end position="1523"/>
    </location>
</feature>
<comment type="subcellular location">
    <subcellularLocation>
        <location evidence="1">Membrane</location>
        <topology evidence="1">Single-pass membrane protein</topology>
    </subcellularLocation>
</comment>
<evidence type="ECO:0000313" key="8">
    <source>
        <dbReference type="EMBL" id="TDB68175.1"/>
    </source>
</evidence>
<evidence type="ECO:0000256" key="5">
    <source>
        <dbReference type="SAM" id="MobiDB-lite"/>
    </source>
</evidence>
<dbReference type="Pfam" id="PF05359">
    <property type="entry name" value="DUF748"/>
    <property type="match status" value="1"/>
</dbReference>
<dbReference type="GO" id="GO:0005886">
    <property type="term" value="C:plasma membrane"/>
    <property type="evidence" value="ECO:0007669"/>
    <property type="project" value="InterPro"/>
</dbReference>
<reference evidence="8 9" key="1">
    <citation type="submission" date="2019-02" db="EMBL/GenBank/DDBJ databases">
        <title>Arundinibacter roseus gen. nov., sp. nov., a new member of the family Cytophagaceae.</title>
        <authorList>
            <person name="Szuroczki S."/>
            <person name="Khayer B."/>
            <person name="Sproer C."/>
            <person name="Toumi M."/>
            <person name="Szabo A."/>
            <person name="Felfoldi T."/>
            <person name="Schumann P."/>
            <person name="Toth E."/>
        </authorList>
    </citation>
    <scope>NUCLEOTIDE SEQUENCE [LARGE SCALE GENOMIC DNA]</scope>
    <source>
        <strain evidence="8 9">DMA-k-7a</strain>
    </source>
</reference>
<dbReference type="EMBL" id="SMJU01000002">
    <property type="protein sequence ID" value="TDB68175.1"/>
    <property type="molecule type" value="Genomic_DNA"/>
</dbReference>
<keyword evidence="4 6" id="KW-0472">Membrane</keyword>
<sequence length="1523" mass="170721">MIHILKKVGNAFVLLIILGLYVLGVVNIAMQDPSVQTYLTQKVVQKLSKAMGYPLGIERINVKWLDVISLEGVSVKDSLSQPMIDVGRIDINFNIWTIIENSSREIHLDEVTLYQPNVRLVKTQNGYLNMDYFISRINQMVQPSDTTNSIPNQNIPFTIGKATLTDAVFHYDDPREPYTRSPSVFDYYHFELRDLNVQLQDFLVLGDTIQFVAKDLTTIDRQSKLKVHDLDTRFMYCAKKIELASLSAYIGGSYLTNYLSFNYDKPSDFGDFNQKVRMIAHFENSRIFSDDLGLFHEYLLTLNETWRLSGDFDGAVDNFIVRNTDLRFGKGSRLSGDFGFKGLPDFWSTTMKFNLVSSRIETQDLVQYYPETDLHETFGKFGLVEIDGTFAGTAVDFDLKSNVRTEIGNLATDMLFHINDRYTSTYNGFLKTAGLNIGLLFDRPQSLQKLDFSGKIVGKGFDITTASANLDATVTRLGFNQYDYRNIQLRGNLQKAYFNGQVSSADTNLTFNLDGEIDLSAAQNTFDLQGVVQKANLMALGFSAEPLTLQTQIDAQIEGNTVDELVGRARFLNTFLLTPRNSRNLVMDTLLITSSQQPNERTIEVGTEFLDARFSGNFVISEALEDLSGLLQEYKLYFWGNESARRTYYARKNKEHVDRNYSVLYAIQGKNVSKLLDFVYPDLAIFGKNRVEGIFRMGNTAFLSTAAQIDTLKIGTNQFLDAEVDITTSKFVRSAEVLASALITSKNQKINTLAPTERLDIEAIWDKDHIDFTSGLRQTNSANRANLNGEVRFLANGFSLRLNRSNLFLLDEVWNVNPTNLITISGKRTEFSNLSLQSGKQRISLNGEMNNDSTRNLNFEIRNFRLSTLNPVFETQLGGIMDGTAELHDMFNYSELSSDFKVEGLSYENYELGNFSGSGEWDQLLGQFSIDAHLEKNLSRVFTLSGNYDPNRRENSLNLKADFNGTSLKIIEPFSEGLVSDVSGTAKGVVTVKGTPENPILNGQVKIDQGRLTFDYLQSVLSFADVVTFSESEIATKNMLVTDQEGNTATVRGGVYHDGFKLFSLGFNADMRNFKILNTTLKDNDLFYGTAYVSGKASLYGPIDNLTIEADVTSNKGTRMYIPLDGATEVTTQDYIQFVSAMIKNDSLGSQNAERRSMDVGGIKMDFNFNITPDAYCEIQLDRQAGDIIKAYGRGLLNMKVDTKGDFTMAGNYEIERGDYTFTFQNALNKKFTIKPGSRLTWSGDPYGALLDVQAGYTQLASLSGVLPGLSTTGNTASDLIARRYPVEVTIALTDRLLSPTIGYDLAVKEYPSSGEYRSAVAAFESRLKSDEQELSRQVSSLILFNQLLSPQDVFLAQPNQSQSFIGNSISELVSNQISKWASALNENLEVGVTGLSLDQNAFDNLQLRFSYRFLNDRFRVTRDGRFTYGSNQYDATSLLGEWTLEYWMSQSGSVRLKAYNRNIQSPLLLNNALTTGGVSMQFTHSFNRFKLLNKTDAPSQEVPRQAPLDPLPSGKLTSKLEE</sequence>
<evidence type="ECO:0000256" key="3">
    <source>
        <dbReference type="ARBA" id="ARBA00022989"/>
    </source>
</evidence>
<evidence type="ECO:0000256" key="6">
    <source>
        <dbReference type="SAM" id="Phobius"/>
    </source>
</evidence>
<dbReference type="PANTHER" id="PTHR36985:SF1">
    <property type="entry name" value="TRANSLOCATION AND ASSEMBLY MODULE SUBUNIT TAMB"/>
    <property type="match status" value="1"/>
</dbReference>
<comment type="caution">
    <text evidence="8">The sequence shown here is derived from an EMBL/GenBank/DDBJ whole genome shotgun (WGS) entry which is preliminary data.</text>
</comment>
<feature type="transmembrane region" description="Helical" evidence="6">
    <location>
        <begin position="12"/>
        <end position="30"/>
    </location>
</feature>
<dbReference type="Proteomes" id="UP000295706">
    <property type="component" value="Unassembled WGS sequence"/>
</dbReference>
<dbReference type="RefSeq" id="WP_132114889.1">
    <property type="nucleotide sequence ID" value="NZ_SMJU01000002.1"/>
</dbReference>
<organism evidence="8 9">
    <name type="scientific">Arundinibacter roseus</name>
    <dbReference type="NCBI Taxonomy" id="2070510"/>
    <lineage>
        <taxon>Bacteria</taxon>
        <taxon>Pseudomonadati</taxon>
        <taxon>Bacteroidota</taxon>
        <taxon>Cytophagia</taxon>
        <taxon>Cytophagales</taxon>
        <taxon>Spirosomataceae</taxon>
        <taxon>Arundinibacter</taxon>
    </lineage>
</organism>
<name>A0A4V2XAP0_9BACT</name>
<dbReference type="Pfam" id="PF04357">
    <property type="entry name" value="TamB"/>
    <property type="match status" value="1"/>
</dbReference>
<evidence type="ECO:0000259" key="7">
    <source>
        <dbReference type="Pfam" id="PF04357"/>
    </source>
</evidence>
<dbReference type="PANTHER" id="PTHR36985">
    <property type="entry name" value="TRANSLOCATION AND ASSEMBLY MODULE SUBUNIT TAMB"/>
    <property type="match status" value="1"/>
</dbReference>
<evidence type="ECO:0000256" key="2">
    <source>
        <dbReference type="ARBA" id="ARBA00022692"/>
    </source>
</evidence>
<dbReference type="InterPro" id="IPR008023">
    <property type="entry name" value="DUF748"/>
</dbReference>
<dbReference type="InterPro" id="IPR007452">
    <property type="entry name" value="TamB_C"/>
</dbReference>
<dbReference type="GO" id="GO:0009306">
    <property type="term" value="P:protein secretion"/>
    <property type="evidence" value="ECO:0007669"/>
    <property type="project" value="InterPro"/>
</dbReference>
<evidence type="ECO:0000256" key="1">
    <source>
        <dbReference type="ARBA" id="ARBA00004167"/>
    </source>
</evidence>
<keyword evidence="3 6" id="KW-1133">Transmembrane helix</keyword>
<accession>A0A4V2XAP0</accession>